<dbReference type="InterPro" id="IPR017867">
    <property type="entry name" value="Tyr_phospatase_low_mol_wt"/>
</dbReference>
<name>A0A2I5T657_SERS3</name>
<feature type="domain" description="Phosphotyrosine protein phosphatase I" evidence="7">
    <location>
        <begin position="3"/>
        <end position="141"/>
    </location>
</feature>
<dbReference type="InterPro" id="IPR036196">
    <property type="entry name" value="Ptyr_pPase_sf"/>
</dbReference>
<evidence type="ECO:0000256" key="6">
    <source>
        <dbReference type="PIRSR" id="PIRSR617867-1"/>
    </source>
</evidence>
<dbReference type="InterPro" id="IPR023485">
    <property type="entry name" value="Ptyr_pPase"/>
</dbReference>
<dbReference type="Gene3D" id="3.40.50.2300">
    <property type="match status" value="1"/>
</dbReference>
<reference evidence="8 11" key="3">
    <citation type="submission" date="2017-11" db="EMBL/GenBank/DDBJ databases">
        <title>Complete genome sequence of Serratia sp. ATCC 39006 LacA.</title>
        <authorList>
            <person name="Hampton H.G."/>
            <person name="Jackson S.A."/>
            <person name="Jauregui R."/>
            <person name="Poulter G.T.M."/>
            <person name="Salmond G.P.C."/>
            <person name="Fineran P.C."/>
        </authorList>
    </citation>
    <scope>NUCLEOTIDE SEQUENCE [LARGE SCALE GENOMIC DNA]</scope>
    <source>
        <strain evidence="8 11">ATCC 39006</strain>
    </source>
</reference>
<dbReference type="RefSeq" id="WP_021016766.1">
    <property type="nucleotide sequence ID" value="NZ_CP025084.1"/>
</dbReference>
<comment type="similarity">
    <text evidence="1">Belongs to the low molecular weight phosphotyrosine protein phosphatase family.</text>
</comment>
<feature type="active site" description="Nucleophile" evidence="6">
    <location>
        <position position="9"/>
    </location>
</feature>
<dbReference type="GO" id="GO:0004725">
    <property type="term" value="F:protein tyrosine phosphatase activity"/>
    <property type="evidence" value="ECO:0007669"/>
    <property type="project" value="UniProtKB-EC"/>
</dbReference>
<evidence type="ECO:0000256" key="5">
    <source>
        <dbReference type="ARBA" id="ARBA00051722"/>
    </source>
</evidence>
<keyword evidence="3" id="KW-0378">Hydrolase</keyword>
<reference evidence="9" key="2">
    <citation type="submission" date="2013-09" db="EMBL/GenBank/DDBJ databases">
        <authorList>
            <person name="Wang G."/>
            <person name="Yang Y."/>
            <person name="Su Y."/>
        </authorList>
    </citation>
    <scope>NUCLEOTIDE SEQUENCE</scope>
    <source>
        <strain evidence="9">ATCC 39006</strain>
    </source>
</reference>
<dbReference type="STRING" id="104623.Ser39006_03504"/>
<protein>
    <recommendedName>
        <fullName evidence="2">protein-tyrosine-phosphatase</fullName>
        <ecNumber evidence="2">3.1.3.48</ecNumber>
    </recommendedName>
</protein>
<dbReference type="AlphaFoldDB" id="A0A2I5T657"/>
<evidence type="ECO:0000256" key="2">
    <source>
        <dbReference type="ARBA" id="ARBA00013064"/>
    </source>
</evidence>
<accession>A0A2I5T657</accession>
<evidence type="ECO:0000313" key="9">
    <source>
        <dbReference type="EMBL" id="AUH04390.1"/>
    </source>
</evidence>
<evidence type="ECO:0000313" key="8">
    <source>
        <dbReference type="EMBL" id="AUH00071.1"/>
    </source>
</evidence>
<evidence type="ECO:0000313" key="10">
    <source>
        <dbReference type="Proteomes" id="UP000017700"/>
    </source>
</evidence>
<dbReference type="PANTHER" id="PTHR11717">
    <property type="entry name" value="LOW MOLECULAR WEIGHT PROTEIN TYROSINE PHOSPHATASE"/>
    <property type="match status" value="1"/>
</dbReference>
<dbReference type="InterPro" id="IPR050438">
    <property type="entry name" value="LMW_PTPase"/>
</dbReference>
<dbReference type="EC" id="3.1.3.48" evidence="2"/>
<reference evidence="9" key="4">
    <citation type="submission" date="2017-11" db="EMBL/GenBank/DDBJ databases">
        <title>Complete genome sequence of Serratia sp. ATCC 39006.</title>
        <authorList>
            <person name="Hampton H.G."/>
            <person name="Jackson S.A."/>
            <person name="Jauregui R."/>
            <person name="Poulter G.T.M."/>
            <person name="Salmond G.P.C."/>
            <person name="Fineran P.C."/>
        </authorList>
    </citation>
    <scope>NUCLEOTIDE SEQUENCE</scope>
    <source>
        <strain evidence="9">ATCC 39006</strain>
    </source>
</reference>
<evidence type="ECO:0000256" key="1">
    <source>
        <dbReference type="ARBA" id="ARBA00011063"/>
    </source>
</evidence>
<dbReference type="EMBL" id="CP025084">
    <property type="protein sequence ID" value="AUH04390.1"/>
    <property type="molecule type" value="Genomic_DNA"/>
</dbReference>
<dbReference type="SMART" id="SM00226">
    <property type="entry name" value="LMWPc"/>
    <property type="match status" value="1"/>
</dbReference>
<evidence type="ECO:0000313" key="11">
    <source>
        <dbReference type="Proteomes" id="UP000233778"/>
    </source>
</evidence>
<dbReference type="PRINTS" id="PR00719">
    <property type="entry name" value="LMWPTPASE"/>
</dbReference>
<dbReference type="Pfam" id="PF01451">
    <property type="entry name" value="LMWPc"/>
    <property type="match status" value="1"/>
</dbReference>
<proteinExistence type="inferred from homology"/>
<dbReference type="EMBL" id="CP025085">
    <property type="protein sequence ID" value="AUH00071.1"/>
    <property type="molecule type" value="Genomic_DNA"/>
</dbReference>
<dbReference type="Proteomes" id="UP000017700">
    <property type="component" value="Chromosome"/>
</dbReference>
<evidence type="ECO:0000256" key="4">
    <source>
        <dbReference type="ARBA" id="ARBA00022912"/>
    </source>
</evidence>
<sequence>MFSSILVVCMGNICRSPLGKALLEEQLPDINIDSAGLGALVDCPADPKAQEIALRHGLNLEHHRAKILTVEMCYRFDLILVMEKCHIEMVEDIAAEVRGKTFLFGHWGGRQDISDPYRKDILYFESTYQLLNLYSKKWAKALKG</sequence>
<feature type="active site" description="Proton donor" evidence="6">
    <location>
        <position position="115"/>
    </location>
</feature>
<dbReference type="CDD" id="cd16343">
    <property type="entry name" value="LMWPTP"/>
    <property type="match status" value="1"/>
</dbReference>
<dbReference type="PANTHER" id="PTHR11717:SF31">
    <property type="entry name" value="LOW MOLECULAR WEIGHT PROTEIN-TYROSINE-PHOSPHATASE ETP-RELATED"/>
    <property type="match status" value="1"/>
</dbReference>
<dbReference type="SUPFAM" id="SSF52788">
    <property type="entry name" value="Phosphotyrosine protein phosphatases I"/>
    <property type="match status" value="1"/>
</dbReference>
<dbReference type="KEGG" id="serq:CWC46_09805"/>
<dbReference type="OrthoDB" id="9784339at2"/>
<dbReference type="Proteomes" id="UP000233778">
    <property type="component" value="Chromosome"/>
</dbReference>
<keyword evidence="4" id="KW-0904">Protein phosphatase</keyword>
<gene>
    <name evidence="8" type="ORF">CWC46_09805</name>
    <name evidence="9" type="ORF">Ser39006_009810</name>
</gene>
<comment type="catalytic activity">
    <reaction evidence="5">
        <text>O-phospho-L-tyrosyl-[protein] + H2O = L-tyrosyl-[protein] + phosphate</text>
        <dbReference type="Rhea" id="RHEA:10684"/>
        <dbReference type="Rhea" id="RHEA-COMP:10136"/>
        <dbReference type="Rhea" id="RHEA-COMP:20101"/>
        <dbReference type="ChEBI" id="CHEBI:15377"/>
        <dbReference type="ChEBI" id="CHEBI:43474"/>
        <dbReference type="ChEBI" id="CHEBI:46858"/>
        <dbReference type="ChEBI" id="CHEBI:61978"/>
        <dbReference type="EC" id="3.1.3.48"/>
    </reaction>
</comment>
<keyword evidence="10" id="KW-1185">Reference proteome</keyword>
<reference evidence="9 10" key="1">
    <citation type="journal article" date="2013" name="Genome Announc.">
        <title>Draft genome sequence of Serratia sp. strain ATCC 39006, a model bacterium for analysis of the biosynthesis and regulation of prodigiosin, a carbapenem, and gas vesicles.</title>
        <authorList>
            <person name="Fineran P.C."/>
            <person name="Iglesias Cans M.C."/>
            <person name="Ramsay J.P."/>
            <person name="Wilf N.M."/>
            <person name="Cossyleon D."/>
            <person name="McNeil M.B."/>
            <person name="Williamson N.R."/>
            <person name="Monson R.E."/>
            <person name="Becher S.A."/>
            <person name="Stanton J.A."/>
            <person name="Brugger K."/>
            <person name="Brown S.D."/>
            <person name="Salmond G.P."/>
        </authorList>
    </citation>
    <scope>NUCLEOTIDE SEQUENCE [LARGE SCALE GENOMIC DNA]</scope>
    <source>
        <strain evidence="9">ATCC 39006</strain>
        <strain evidence="10">ATCC 39006 / SC 11482</strain>
    </source>
</reference>
<evidence type="ECO:0000256" key="3">
    <source>
        <dbReference type="ARBA" id="ARBA00022801"/>
    </source>
</evidence>
<evidence type="ECO:0000259" key="7">
    <source>
        <dbReference type="SMART" id="SM00226"/>
    </source>
</evidence>
<feature type="active site" evidence="6">
    <location>
        <position position="15"/>
    </location>
</feature>
<organism evidence="9 10">
    <name type="scientific">Serratia sp. (strain ATCC 39006)</name>
    <name type="common">Prodigiosinella confusarubida</name>
    <dbReference type="NCBI Taxonomy" id="104623"/>
    <lineage>
        <taxon>Bacteria</taxon>
        <taxon>Pseudomonadati</taxon>
        <taxon>Pseudomonadota</taxon>
        <taxon>Gammaproteobacteria</taxon>
        <taxon>Enterobacterales</taxon>
        <taxon>Pectobacteriaceae</taxon>
        <taxon>Prodigiosinella</taxon>
    </lineage>
</organism>
<dbReference type="KEGG" id="sera:Ser39006_009810"/>